<gene>
    <name evidence="2" type="ORF">OXX778_LOCUS19390</name>
</gene>
<dbReference type="OrthoDB" id="10201676at2759"/>
<comment type="caution">
    <text evidence="2">The sequence shown here is derived from an EMBL/GenBank/DDBJ whole genome shotgun (WGS) entry which is preliminary data.</text>
</comment>
<sequence length="104" mass="11914">LEIYKYKSNKDSNYIGSDDLDDIYTVIGYNAIESQQDEKKDDGFKVAGPKKPKEKKSTTDSYLKKSGQGQNIGFDACERKMEVYLGRDDLKVDKKSVEEYVKKL</sequence>
<name>A0A814LD16_9BILA</name>
<feature type="non-terminal residue" evidence="2">
    <location>
        <position position="1"/>
    </location>
</feature>
<evidence type="ECO:0000313" key="3">
    <source>
        <dbReference type="Proteomes" id="UP000663879"/>
    </source>
</evidence>
<keyword evidence="3" id="KW-1185">Reference proteome</keyword>
<proteinExistence type="predicted"/>
<dbReference type="AlphaFoldDB" id="A0A814LD16"/>
<dbReference type="Proteomes" id="UP000663879">
    <property type="component" value="Unassembled WGS sequence"/>
</dbReference>
<dbReference type="EMBL" id="CAJNOC010005834">
    <property type="protein sequence ID" value="CAF1063496.1"/>
    <property type="molecule type" value="Genomic_DNA"/>
</dbReference>
<organism evidence="2 3">
    <name type="scientific">Brachionus calyciflorus</name>
    <dbReference type="NCBI Taxonomy" id="104777"/>
    <lineage>
        <taxon>Eukaryota</taxon>
        <taxon>Metazoa</taxon>
        <taxon>Spiralia</taxon>
        <taxon>Gnathifera</taxon>
        <taxon>Rotifera</taxon>
        <taxon>Eurotatoria</taxon>
        <taxon>Monogononta</taxon>
        <taxon>Pseudotrocha</taxon>
        <taxon>Ploima</taxon>
        <taxon>Brachionidae</taxon>
        <taxon>Brachionus</taxon>
    </lineage>
</organism>
<reference evidence="2" key="1">
    <citation type="submission" date="2021-02" db="EMBL/GenBank/DDBJ databases">
        <authorList>
            <person name="Nowell W R."/>
        </authorList>
    </citation>
    <scope>NUCLEOTIDE SEQUENCE</scope>
    <source>
        <strain evidence="2">Ploen Becks lab</strain>
    </source>
</reference>
<feature type="region of interest" description="Disordered" evidence="1">
    <location>
        <begin position="36"/>
        <end position="70"/>
    </location>
</feature>
<accession>A0A814LD16</accession>
<evidence type="ECO:0000256" key="1">
    <source>
        <dbReference type="SAM" id="MobiDB-lite"/>
    </source>
</evidence>
<protein>
    <submittedName>
        <fullName evidence="2">Uncharacterized protein</fullName>
    </submittedName>
</protein>
<evidence type="ECO:0000313" key="2">
    <source>
        <dbReference type="EMBL" id="CAF1063496.1"/>
    </source>
</evidence>